<comment type="function">
    <text evidence="9">Part of the tripartite ATP-independent periplasmic (TRAP) transport system.</text>
</comment>
<evidence type="ECO:0000256" key="4">
    <source>
        <dbReference type="ARBA" id="ARBA00022519"/>
    </source>
</evidence>
<comment type="caution">
    <text evidence="9">Lacks conserved residue(s) required for the propagation of feature annotation.</text>
</comment>
<reference evidence="12" key="1">
    <citation type="journal article" date="2011" name="J. Bacteriol.">
        <title>Genome sequences of eight morphologically diverse alphaproteobacteria.</title>
        <authorList>
            <consortium name="US DOE Joint Genome Institute"/>
            <person name="Brown P.J."/>
            <person name="Kysela D.T."/>
            <person name="Buechlein A."/>
            <person name="Hemmerich C."/>
            <person name="Brun Y.V."/>
        </authorList>
    </citation>
    <scope>NUCLEOTIDE SEQUENCE [LARGE SCALE GENOMIC DNA]</scope>
    <source>
        <strain evidence="12">ATCC 49814 / DSM 5838 / IFAM 1418</strain>
    </source>
</reference>
<dbReference type="RefSeq" id="WP_015827193.1">
    <property type="nucleotide sequence ID" value="NC_012982.1"/>
</dbReference>
<comment type="subunit">
    <text evidence="9">The complex comprises the extracytoplasmic solute receptor protein and the two transmembrane proteins.</text>
</comment>
<dbReference type="EMBL" id="CP001678">
    <property type="protein sequence ID" value="ACT59043.1"/>
    <property type="molecule type" value="Genomic_DNA"/>
</dbReference>
<evidence type="ECO:0000256" key="9">
    <source>
        <dbReference type="RuleBase" id="RU369079"/>
    </source>
</evidence>
<feature type="transmembrane region" description="Helical" evidence="9">
    <location>
        <begin position="88"/>
        <end position="105"/>
    </location>
</feature>
<dbReference type="Proteomes" id="UP000002745">
    <property type="component" value="Chromosome"/>
</dbReference>
<keyword evidence="4 9" id="KW-0997">Cell inner membrane</keyword>
<protein>
    <recommendedName>
        <fullName evidence="9">TRAP transporter small permease protein</fullName>
    </recommendedName>
</protein>
<evidence type="ECO:0000256" key="8">
    <source>
        <dbReference type="ARBA" id="ARBA00038436"/>
    </source>
</evidence>
<keyword evidence="3" id="KW-1003">Cell membrane</keyword>
<dbReference type="Pfam" id="PF04290">
    <property type="entry name" value="DctQ"/>
    <property type="match status" value="1"/>
</dbReference>
<evidence type="ECO:0000256" key="2">
    <source>
        <dbReference type="ARBA" id="ARBA00022448"/>
    </source>
</evidence>
<dbReference type="OrthoDB" id="9794346at2"/>
<gene>
    <name evidence="11" type="ordered locus">Hbal_1351</name>
</gene>
<evidence type="ECO:0000313" key="11">
    <source>
        <dbReference type="EMBL" id="ACT59043.1"/>
    </source>
</evidence>
<feature type="transmembrane region" description="Helical" evidence="9">
    <location>
        <begin position="12"/>
        <end position="32"/>
    </location>
</feature>
<comment type="subcellular location">
    <subcellularLocation>
        <location evidence="1 9">Cell inner membrane</location>
        <topology evidence="1 9">Multi-pass membrane protein</topology>
    </subcellularLocation>
</comment>
<feature type="domain" description="Tripartite ATP-independent periplasmic transporters DctQ component" evidence="10">
    <location>
        <begin position="64"/>
        <end position="197"/>
    </location>
</feature>
<evidence type="ECO:0000256" key="6">
    <source>
        <dbReference type="ARBA" id="ARBA00022989"/>
    </source>
</evidence>
<dbReference type="eggNOG" id="COG4665">
    <property type="taxonomic scope" value="Bacteria"/>
</dbReference>
<keyword evidence="5 9" id="KW-0812">Transmembrane</keyword>
<evidence type="ECO:0000259" key="10">
    <source>
        <dbReference type="Pfam" id="PF04290"/>
    </source>
</evidence>
<dbReference type="STRING" id="582402.Hbal_1351"/>
<dbReference type="InterPro" id="IPR055348">
    <property type="entry name" value="DctQ"/>
</dbReference>
<keyword evidence="12" id="KW-1185">Reference proteome</keyword>
<feature type="transmembrane region" description="Helical" evidence="9">
    <location>
        <begin position="172"/>
        <end position="195"/>
    </location>
</feature>
<feature type="transmembrane region" description="Helical" evidence="9">
    <location>
        <begin position="53"/>
        <end position="76"/>
    </location>
</feature>
<proteinExistence type="inferred from homology"/>
<evidence type="ECO:0000313" key="12">
    <source>
        <dbReference type="Proteomes" id="UP000002745"/>
    </source>
</evidence>
<comment type="similarity">
    <text evidence="8 9">Belongs to the TRAP transporter small permease family.</text>
</comment>
<keyword evidence="7 9" id="KW-0472">Membrane</keyword>
<keyword evidence="6 9" id="KW-1133">Transmembrane helix</keyword>
<dbReference type="HOGENOM" id="CLU_086356_2_2_5"/>
<sequence>MSDTALLLGKGLHYVGLVLSPVLLVPLLLLAFPHFGDKFKGMVQLIDGLSKAMLNIAGWAGFIMAAGMLTAVLMRYVFGLSFSWLKDIWIYAFATCFMFASAGALNSGGHVRVDIFYANFTKKQRAIVDLVGTYLFLFPLMILILDSYEPQLARAWGALSGRMELSTEPDGLPLLFLFKTLVPVFAVTMTLQGWANATKAVGILKDIPSLKTTDTGDN</sequence>
<organism evidence="11 12">
    <name type="scientific">Hirschia baltica (strain ATCC 49814 / DSM 5838 / IFAM 1418)</name>
    <dbReference type="NCBI Taxonomy" id="582402"/>
    <lineage>
        <taxon>Bacteria</taxon>
        <taxon>Pseudomonadati</taxon>
        <taxon>Pseudomonadota</taxon>
        <taxon>Alphaproteobacteria</taxon>
        <taxon>Hyphomonadales</taxon>
        <taxon>Hyphomonadaceae</taxon>
        <taxon>Hirschia</taxon>
    </lineage>
</organism>
<dbReference type="InterPro" id="IPR007387">
    <property type="entry name" value="TRAP_DctQ"/>
</dbReference>
<dbReference type="PANTHER" id="PTHR35011">
    <property type="entry name" value="2,3-DIKETO-L-GULONATE TRAP TRANSPORTER SMALL PERMEASE PROTEIN YIAM"/>
    <property type="match status" value="1"/>
</dbReference>
<dbReference type="GO" id="GO:0022857">
    <property type="term" value="F:transmembrane transporter activity"/>
    <property type="evidence" value="ECO:0007669"/>
    <property type="project" value="UniProtKB-UniRule"/>
</dbReference>
<keyword evidence="2 9" id="KW-0813">Transport</keyword>
<dbReference type="KEGG" id="hba:Hbal_1351"/>
<dbReference type="GO" id="GO:0005886">
    <property type="term" value="C:plasma membrane"/>
    <property type="evidence" value="ECO:0007669"/>
    <property type="project" value="UniProtKB-SubCell"/>
</dbReference>
<evidence type="ECO:0000256" key="3">
    <source>
        <dbReference type="ARBA" id="ARBA00022475"/>
    </source>
</evidence>
<feature type="transmembrane region" description="Helical" evidence="9">
    <location>
        <begin position="126"/>
        <end position="145"/>
    </location>
</feature>
<evidence type="ECO:0000256" key="1">
    <source>
        <dbReference type="ARBA" id="ARBA00004429"/>
    </source>
</evidence>
<name>C6XIU8_HIRBI</name>
<dbReference type="AlphaFoldDB" id="C6XIU8"/>
<accession>C6XIU8</accession>
<dbReference type="PANTHER" id="PTHR35011:SF4">
    <property type="entry name" value="SLL1102 PROTEIN"/>
    <property type="match status" value="1"/>
</dbReference>
<evidence type="ECO:0000256" key="5">
    <source>
        <dbReference type="ARBA" id="ARBA00022692"/>
    </source>
</evidence>
<evidence type="ECO:0000256" key="7">
    <source>
        <dbReference type="ARBA" id="ARBA00023136"/>
    </source>
</evidence>